<accession>A0A1U8AP04</accession>
<dbReference type="OMA" id="CRHAILG"/>
<keyword evidence="2" id="KW-1185">Reference proteome</keyword>
<dbReference type="OrthoDB" id="981939at2759"/>
<dbReference type="PROSITE" id="PS50158">
    <property type="entry name" value="ZF_CCHC"/>
    <property type="match status" value="1"/>
</dbReference>
<sequence>MIFEIVYPELISTRKLKVDGSNFDSWKNKIELVLSDLKVDYVLTDPKPTDPTDDSSEEHRELHRKWLSDDSTCRHLMLGAMDDKMFGFSNGYKTTEAMMDALTKLFDTNSLPHRMSLLRKYTQHKMSEETNINDHLIEMGSMVVELERAGLPVPEAMQVAILMNSLPESWQSVMGLIMLMKPDEWSLNSVSRHLGVAGDLMAWKSRNGGEDETSNKKQRKEGGFKGNCFSCGKRGHCQSDCPNKD</sequence>
<dbReference type="PANTHER" id="PTHR47592:SF27">
    <property type="entry name" value="OS08G0421700 PROTEIN"/>
    <property type="match status" value="1"/>
</dbReference>
<reference evidence="3" key="1">
    <citation type="submission" date="2025-08" db="UniProtKB">
        <authorList>
            <consortium name="RefSeq"/>
        </authorList>
    </citation>
    <scope>IDENTIFICATION</scope>
</reference>
<dbReference type="Pfam" id="PF14223">
    <property type="entry name" value="Retrotran_gag_2"/>
    <property type="match status" value="1"/>
</dbReference>
<dbReference type="SUPFAM" id="SSF57756">
    <property type="entry name" value="Retrovirus zinc finger-like domains"/>
    <property type="match status" value="1"/>
</dbReference>
<dbReference type="KEGG" id="nnu:104602546"/>
<dbReference type="STRING" id="4432.A0A1U8AP04"/>
<evidence type="ECO:0000313" key="2">
    <source>
        <dbReference type="Proteomes" id="UP000189703"/>
    </source>
</evidence>
<name>A0A1U8AP04_NELNU</name>
<dbReference type="GO" id="GO:0008270">
    <property type="term" value="F:zinc ion binding"/>
    <property type="evidence" value="ECO:0007669"/>
    <property type="project" value="InterPro"/>
</dbReference>
<feature type="region of interest" description="Disordered" evidence="1">
    <location>
        <begin position="205"/>
        <end position="225"/>
    </location>
</feature>
<protein>
    <submittedName>
        <fullName evidence="3">Uncharacterized protein LOC104602546</fullName>
    </submittedName>
</protein>
<gene>
    <name evidence="3" type="primary">LOC104602546</name>
</gene>
<dbReference type="GeneID" id="104602546"/>
<dbReference type="Proteomes" id="UP000189703">
    <property type="component" value="Unplaced"/>
</dbReference>
<evidence type="ECO:0000256" key="1">
    <source>
        <dbReference type="SAM" id="MobiDB-lite"/>
    </source>
</evidence>
<dbReference type="GO" id="GO:0003676">
    <property type="term" value="F:nucleic acid binding"/>
    <property type="evidence" value="ECO:0007669"/>
    <property type="project" value="InterPro"/>
</dbReference>
<dbReference type="AlphaFoldDB" id="A0A1U8AP04"/>
<dbReference type="InterPro" id="IPR001878">
    <property type="entry name" value="Znf_CCHC"/>
</dbReference>
<dbReference type="InterPro" id="IPR036875">
    <property type="entry name" value="Znf_CCHC_sf"/>
</dbReference>
<dbReference type="eggNOG" id="ENOG502S60S">
    <property type="taxonomic scope" value="Eukaryota"/>
</dbReference>
<organism evidence="2 3">
    <name type="scientific">Nelumbo nucifera</name>
    <name type="common">Sacred lotus</name>
    <dbReference type="NCBI Taxonomy" id="4432"/>
    <lineage>
        <taxon>Eukaryota</taxon>
        <taxon>Viridiplantae</taxon>
        <taxon>Streptophyta</taxon>
        <taxon>Embryophyta</taxon>
        <taxon>Tracheophyta</taxon>
        <taxon>Spermatophyta</taxon>
        <taxon>Magnoliopsida</taxon>
        <taxon>Proteales</taxon>
        <taxon>Nelumbonaceae</taxon>
        <taxon>Nelumbo</taxon>
    </lineage>
</organism>
<proteinExistence type="predicted"/>
<dbReference type="PANTHER" id="PTHR47592">
    <property type="entry name" value="PBF68 PROTEIN"/>
    <property type="match status" value="1"/>
</dbReference>
<feature type="compositionally biased region" description="Basic and acidic residues" evidence="1">
    <location>
        <begin position="207"/>
        <end position="223"/>
    </location>
</feature>
<dbReference type="RefSeq" id="XP_010264577.1">
    <property type="nucleotide sequence ID" value="XM_010266275.1"/>
</dbReference>
<evidence type="ECO:0000313" key="3">
    <source>
        <dbReference type="RefSeq" id="XP_010264577.1"/>
    </source>
</evidence>